<dbReference type="SMART" id="SM01349">
    <property type="entry name" value="TOG"/>
    <property type="match status" value="1"/>
</dbReference>
<dbReference type="GO" id="GO:0045180">
    <property type="term" value="C:basal cortex"/>
    <property type="evidence" value="ECO:0007669"/>
    <property type="project" value="TreeGrafter"/>
</dbReference>
<gene>
    <name evidence="3" type="primary">LOC107270818</name>
</gene>
<dbReference type="RefSeq" id="XP_024944138.1">
    <property type="nucleotide sequence ID" value="XM_025088370.1"/>
</dbReference>
<proteinExistence type="predicted"/>
<dbReference type="GO" id="GO:0000776">
    <property type="term" value="C:kinetochore"/>
    <property type="evidence" value="ECO:0007669"/>
    <property type="project" value="TreeGrafter"/>
</dbReference>
<sequence>MLPTQSEKFLCPMCNGTGVCGKDKVPTNYVKPTLRLPPMSLQSINSSSISKNEAVQISQFNAAGDVHLPSLPHIKSKESNFTGIMGDYSITVEHDLLGPLERINNPHEVLRQSIAKLKQNQWESSTEAILDIIQISRYYPEMLDPNMSLINRSLCSLMRNTRPHIVRTASKVAMELFETIKCTQRPEFDELVAILLQKTAHMNKSVRHDVNKALDTMIVHIPVSHCTRAITSAAGHKNPLVRSTVSRLLITIVELIGVDSFFLSLHLKDTRRKIFVVLAKFIIDGNYETRNNAKTLIKLLMAHEDFETFFNQDVDCKLLDKIDKQIINLKYST</sequence>
<accession>A0AAJ7RND5</accession>
<organism evidence="2 3">
    <name type="scientific">Cephus cinctus</name>
    <name type="common">Wheat stem sawfly</name>
    <dbReference type="NCBI Taxonomy" id="211228"/>
    <lineage>
        <taxon>Eukaryota</taxon>
        <taxon>Metazoa</taxon>
        <taxon>Ecdysozoa</taxon>
        <taxon>Arthropoda</taxon>
        <taxon>Hexapoda</taxon>
        <taxon>Insecta</taxon>
        <taxon>Pterygota</taxon>
        <taxon>Neoptera</taxon>
        <taxon>Endopterygota</taxon>
        <taxon>Hymenoptera</taxon>
        <taxon>Cephoidea</taxon>
        <taxon>Cephidae</taxon>
        <taxon>Cephus</taxon>
    </lineage>
</organism>
<dbReference type="GO" id="GO:0005881">
    <property type="term" value="C:cytoplasmic microtubule"/>
    <property type="evidence" value="ECO:0007669"/>
    <property type="project" value="TreeGrafter"/>
</dbReference>
<dbReference type="PANTHER" id="PTHR21567">
    <property type="entry name" value="CLASP"/>
    <property type="match status" value="1"/>
</dbReference>
<dbReference type="Gene3D" id="1.25.10.10">
    <property type="entry name" value="Leucine-rich Repeat Variant"/>
    <property type="match status" value="1"/>
</dbReference>
<dbReference type="GO" id="GO:0005815">
    <property type="term" value="C:microtubule organizing center"/>
    <property type="evidence" value="ECO:0007669"/>
    <property type="project" value="TreeGrafter"/>
</dbReference>
<dbReference type="GO" id="GO:0005876">
    <property type="term" value="C:spindle microtubule"/>
    <property type="evidence" value="ECO:0007669"/>
    <property type="project" value="TreeGrafter"/>
</dbReference>
<dbReference type="GO" id="GO:0072686">
    <property type="term" value="C:mitotic spindle"/>
    <property type="evidence" value="ECO:0007669"/>
    <property type="project" value="TreeGrafter"/>
</dbReference>
<dbReference type="Proteomes" id="UP000694920">
    <property type="component" value="Unplaced"/>
</dbReference>
<reference evidence="3" key="1">
    <citation type="submission" date="2025-08" db="UniProtKB">
        <authorList>
            <consortium name="RefSeq"/>
        </authorList>
    </citation>
    <scope>IDENTIFICATION</scope>
</reference>
<evidence type="ECO:0000313" key="2">
    <source>
        <dbReference type="Proteomes" id="UP000694920"/>
    </source>
</evidence>
<dbReference type="SUPFAM" id="SSF48371">
    <property type="entry name" value="ARM repeat"/>
    <property type="match status" value="1"/>
</dbReference>
<dbReference type="GeneID" id="107270818"/>
<dbReference type="PANTHER" id="PTHR21567:SF88">
    <property type="entry name" value="TOG DOMAIN-CONTAINING PROTEIN"/>
    <property type="match status" value="1"/>
</dbReference>
<dbReference type="InterPro" id="IPR034085">
    <property type="entry name" value="TOG"/>
</dbReference>
<feature type="domain" description="TOG" evidence="1">
    <location>
        <begin position="95"/>
        <end position="331"/>
    </location>
</feature>
<dbReference type="InterPro" id="IPR011989">
    <property type="entry name" value="ARM-like"/>
</dbReference>
<dbReference type="AlphaFoldDB" id="A0AAJ7RND5"/>
<dbReference type="GO" id="GO:0008017">
    <property type="term" value="F:microtubule binding"/>
    <property type="evidence" value="ECO:0007669"/>
    <property type="project" value="TreeGrafter"/>
</dbReference>
<evidence type="ECO:0000259" key="1">
    <source>
        <dbReference type="SMART" id="SM01349"/>
    </source>
</evidence>
<evidence type="ECO:0000313" key="3">
    <source>
        <dbReference type="RefSeq" id="XP_024944138.1"/>
    </source>
</evidence>
<dbReference type="GO" id="GO:0090307">
    <property type="term" value="P:mitotic spindle assembly"/>
    <property type="evidence" value="ECO:0007669"/>
    <property type="project" value="TreeGrafter"/>
</dbReference>
<name>A0AAJ7RND5_CEPCN</name>
<keyword evidence="2" id="KW-1185">Reference proteome</keyword>
<protein>
    <submittedName>
        <fullName evidence="3">Uncharacterized protein LOC107270818 isoform X1</fullName>
    </submittedName>
</protein>
<dbReference type="GO" id="GO:0040001">
    <property type="term" value="P:establishment of mitotic spindle localization"/>
    <property type="evidence" value="ECO:0007669"/>
    <property type="project" value="TreeGrafter"/>
</dbReference>
<dbReference type="InterPro" id="IPR016024">
    <property type="entry name" value="ARM-type_fold"/>
</dbReference>